<evidence type="ECO:0000259" key="8">
    <source>
        <dbReference type="Pfam" id="PF20684"/>
    </source>
</evidence>
<feature type="transmembrane region" description="Helical" evidence="7">
    <location>
        <begin position="110"/>
        <end position="133"/>
    </location>
</feature>
<dbReference type="AlphaFoldDB" id="A0A9P4WWH4"/>
<comment type="similarity">
    <text evidence="5">Belongs to the SAT4 family.</text>
</comment>
<dbReference type="EMBL" id="SWKV01000010">
    <property type="protein sequence ID" value="KAF3044071.1"/>
    <property type="molecule type" value="Genomic_DNA"/>
</dbReference>
<dbReference type="OrthoDB" id="5022096at2759"/>
<keyword evidence="2 7" id="KW-0812">Transmembrane</keyword>
<organism evidence="9 10">
    <name type="scientific">Didymella heteroderae</name>
    <dbReference type="NCBI Taxonomy" id="1769908"/>
    <lineage>
        <taxon>Eukaryota</taxon>
        <taxon>Fungi</taxon>
        <taxon>Dikarya</taxon>
        <taxon>Ascomycota</taxon>
        <taxon>Pezizomycotina</taxon>
        <taxon>Dothideomycetes</taxon>
        <taxon>Pleosporomycetidae</taxon>
        <taxon>Pleosporales</taxon>
        <taxon>Pleosporineae</taxon>
        <taxon>Didymellaceae</taxon>
        <taxon>Didymella</taxon>
    </lineage>
</organism>
<feature type="transmembrane region" description="Helical" evidence="7">
    <location>
        <begin position="66"/>
        <end position="87"/>
    </location>
</feature>
<feature type="region of interest" description="Disordered" evidence="6">
    <location>
        <begin position="393"/>
        <end position="439"/>
    </location>
</feature>
<feature type="compositionally biased region" description="Polar residues" evidence="6">
    <location>
        <begin position="322"/>
        <end position="332"/>
    </location>
</feature>
<feature type="region of interest" description="Disordered" evidence="6">
    <location>
        <begin position="322"/>
        <end position="358"/>
    </location>
</feature>
<comment type="subcellular location">
    <subcellularLocation>
        <location evidence="1">Membrane</location>
        <topology evidence="1">Multi-pass membrane protein</topology>
    </subcellularLocation>
</comment>
<evidence type="ECO:0000313" key="9">
    <source>
        <dbReference type="EMBL" id="KAF3044071.1"/>
    </source>
</evidence>
<keyword evidence="4 7" id="KW-0472">Membrane</keyword>
<evidence type="ECO:0000256" key="6">
    <source>
        <dbReference type="SAM" id="MobiDB-lite"/>
    </source>
</evidence>
<dbReference type="GO" id="GO:0016020">
    <property type="term" value="C:membrane"/>
    <property type="evidence" value="ECO:0007669"/>
    <property type="project" value="UniProtKB-SubCell"/>
</dbReference>
<dbReference type="InterPro" id="IPR049326">
    <property type="entry name" value="Rhodopsin_dom_fungi"/>
</dbReference>
<evidence type="ECO:0000256" key="2">
    <source>
        <dbReference type="ARBA" id="ARBA00022692"/>
    </source>
</evidence>
<dbReference type="InterPro" id="IPR052337">
    <property type="entry name" value="SAT4-like"/>
</dbReference>
<evidence type="ECO:0000256" key="5">
    <source>
        <dbReference type="ARBA" id="ARBA00038359"/>
    </source>
</evidence>
<name>A0A9P4WWH4_9PLEO</name>
<feature type="transmembrane region" description="Helical" evidence="7">
    <location>
        <begin position="219"/>
        <end position="236"/>
    </location>
</feature>
<evidence type="ECO:0000256" key="1">
    <source>
        <dbReference type="ARBA" id="ARBA00004141"/>
    </source>
</evidence>
<dbReference type="PANTHER" id="PTHR33048:SF96">
    <property type="entry name" value="INTEGRAL MEMBRANE PROTEIN"/>
    <property type="match status" value="1"/>
</dbReference>
<dbReference type="PANTHER" id="PTHR33048">
    <property type="entry name" value="PTH11-LIKE INTEGRAL MEMBRANE PROTEIN (AFU_ORTHOLOGUE AFUA_5G11245)"/>
    <property type="match status" value="1"/>
</dbReference>
<evidence type="ECO:0000256" key="4">
    <source>
        <dbReference type="ARBA" id="ARBA00023136"/>
    </source>
</evidence>
<keyword evidence="10" id="KW-1185">Reference proteome</keyword>
<evidence type="ECO:0000256" key="3">
    <source>
        <dbReference type="ARBA" id="ARBA00022989"/>
    </source>
</evidence>
<accession>A0A9P4WWH4</accession>
<reference evidence="9" key="1">
    <citation type="submission" date="2019-04" db="EMBL/GenBank/DDBJ databases">
        <title>Sequencing of skin fungus with MAO and IRED activity.</title>
        <authorList>
            <person name="Marsaioli A.J."/>
            <person name="Bonatto J.M.C."/>
            <person name="Reis Junior O."/>
        </authorList>
    </citation>
    <scope>NUCLEOTIDE SEQUENCE</scope>
    <source>
        <strain evidence="9">28M1</strain>
    </source>
</reference>
<proteinExistence type="inferred from homology"/>
<evidence type="ECO:0000313" key="10">
    <source>
        <dbReference type="Proteomes" id="UP000758155"/>
    </source>
</evidence>
<sequence>MAGRILMMRQAGGPPPMPLRSAEYLEEDLAPHLLAITVSLTALAMITVLARFWVRIFILKTFGWDDIMMTISACLSTSCLGLFIKLIDLGLGRHAEAFPLRNVFPFFKFIYFYSILIIFAYSFIKLSIGFFLLRLADRTKWRPFLIGMLSEGSQFQCRPENNMPPGFIGCFTIGSTFAIIFQCTPVAAGWDYTLRPPTGTGKCYDATIFKNVGVFNSSVNIFTDLLFALIPIPMVWRLQVNLQTRIGLAVILSLGLFASAIAIYKTPMQANFFKERDWSGHGSWYYIWQQVEMNVGIIAANLPTLKPLFANFFGHMRTFTKGRSTGSRSTPLSGPFKSNGYHRQNDSSTGERSGITGESYAMRNISTGSAEQPKKKDSYDEILVLGKENYGVEVGRSRRQSTTRESDESSLGHEHDAPTSPHGPLNHIPLSPRSLGLGRNMSILKTTEVRVSKSYET</sequence>
<keyword evidence="3 7" id="KW-1133">Transmembrane helix</keyword>
<protein>
    <recommendedName>
        <fullName evidence="8">Rhodopsin domain-containing protein</fullName>
    </recommendedName>
</protein>
<feature type="transmembrane region" description="Helical" evidence="7">
    <location>
        <begin position="242"/>
        <end position="264"/>
    </location>
</feature>
<feature type="domain" description="Rhodopsin" evidence="8">
    <location>
        <begin position="50"/>
        <end position="310"/>
    </location>
</feature>
<evidence type="ECO:0000256" key="7">
    <source>
        <dbReference type="SAM" id="Phobius"/>
    </source>
</evidence>
<dbReference type="Pfam" id="PF20684">
    <property type="entry name" value="Fung_rhodopsin"/>
    <property type="match status" value="1"/>
</dbReference>
<feature type="transmembrane region" description="Helical" evidence="7">
    <location>
        <begin position="33"/>
        <end position="54"/>
    </location>
</feature>
<comment type="caution">
    <text evidence="9">The sequence shown here is derived from an EMBL/GenBank/DDBJ whole genome shotgun (WGS) entry which is preliminary data.</text>
</comment>
<feature type="compositionally biased region" description="Basic and acidic residues" evidence="6">
    <location>
        <begin position="402"/>
        <end position="417"/>
    </location>
</feature>
<gene>
    <name evidence="9" type="ORF">E8E12_008907</name>
</gene>
<dbReference type="Proteomes" id="UP000758155">
    <property type="component" value="Unassembled WGS sequence"/>
</dbReference>